<evidence type="ECO:0000256" key="1">
    <source>
        <dbReference type="ARBA" id="ARBA00004651"/>
    </source>
</evidence>
<dbReference type="InterPro" id="IPR052923">
    <property type="entry name" value="UPF0718"/>
</dbReference>
<evidence type="ECO:0000313" key="8">
    <source>
        <dbReference type="EMBL" id="HHJ63730.1"/>
    </source>
</evidence>
<dbReference type="GO" id="GO:0005886">
    <property type="term" value="C:plasma membrane"/>
    <property type="evidence" value="ECO:0007669"/>
    <property type="project" value="UniProtKB-SubCell"/>
</dbReference>
<gene>
    <name evidence="8" type="ORF">ENJ61_02380</name>
</gene>
<dbReference type="InterPro" id="IPR005524">
    <property type="entry name" value="DUF318"/>
</dbReference>
<keyword evidence="5 7" id="KW-1133">Transmembrane helix</keyword>
<keyword evidence="3" id="KW-1003">Cell membrane</keyword>
<accession>A0A7C5L9Q7</accession>
<evidence type="ECO:0000256" key="4">
    <source>
        <dbReference type="ARBA" id="ARBA00022692"/>
    </source>
</evidence>
<evidence type="ECO:0000256" key="6">
    <source>
        <dbReference type="ARBA" id="ARBA00023136"/>
    </source>
</evidence>
<feature type="transmembrane region" description="Helical" evidence="7">
    <location>
        <begin position="164"/>
        <end position="185"/>
    </location>
</feature>
<evidence type="ECO:0000256" key="3">
    <source>
        <dbReference type="ARBA" id="ARBA00022475"/>
    </source>
</evidence>
<comment type="similarity">
    <text evidence="2">Belongs to the UPF0718 family.</text>
</comment>
<feature type="transmembrane region" description="Helical" evidence="7">
    <location>
        <begin position="16"/>
        <end position="36"/>
    </location>
</feature>
<feature type="transmembrane region" description="Helical" evidence="7">
    <location>
        <begin position="82"/>
        <end position="107"/>
    </location>
</feature>
<sequence>MLRSFLSTFVEYTTDVFPYFLLASLIGAILQSLGGARLVSGRLVNSRYAPLFTAGVGAVVPLCSCSMIPVARTINSFSRRSYAPVLSFLITAPVLSPLVILLTFGVFGLEITLLRVLYVLLFALTLSVAVHFLFPKREILPLIQGGFQEERGKLETFLRSFRDLFLSTGKYVLLGLLIASLIKVLVPEELIASFASHFLSYPLIALLSVPIYVCSGEEVPIARSLHELGLTHGQALTFMLASTGICVPTVVALLNFLPRQIVFLYGASWFLVSLLAGFLTDAFLN</sequence>
<evidence type="ECO:0000256" key="2">
    <source>
        <dbReference type="ARBA" id="ARBA00006386"/>
    </source>
</evidence>
<dbReference type="Proteomes" id="UP000885792">
    <property type="component" value="Unassembled WGS sequence"/>
</dbReference>
<feature type="transmembrane region" description="Helical" evidence="7">
    <location>
        <begin position="191"/>
        <end position="214"/>
    </location>
</feature>
<dbReference type="EMBL" id="DRNB01000087">
    <property type="protein sequence ID" value="HHJ63730.1"/>
    <property type="molecule type" value="Genomic_DNA"/>
</dbReference>
<feature type="transmembrane region" description="Helical" evidence="7">
    <location>
        <begin position="263"/>
        <end position="284"/>
    </location>
</feature>
<name>A0A7C5L9Q7_AQUAO</name>
<evidence type="ECO:0000256" key="5">
    <source>
        <dbReference type="ARBA" id="ARBA00022989"/>
    </source>
</evidence>
<dbReference type="AlphaFoldDB" id="A0A7C5L9Q7"/>
<proteinExistence type="inferred from homology"/>
<organism evidence="8">
    <name type="scientific">Aquifex aeolicus</name>
    <dbReference type="NCBI Taxonomy" id="63363"/>
    <lineage>
        <taxon>Bacteria</taxon>
        <taxon>Pseudomonadati</taxon>
        <taxon>Aquificota</taxon>
        <taxon>Aquificia</taxon>
        <taxon>Aquificales</taxon>
        <taxon>Aquificaceae</taxon>
        <taxon>Aquifex</taxon>
    </lineage>
</organism>
<feature type="transmembrane region" description="Helical" evidence="7">
    <location>
        <begin position="113"/>
        <end position="134"/>
    </location>
</feature>
<dbReference type="PANTHER" id="PTHR34184:SF4">
    <property type="entry name" value="UPF0718 PROTEIN YCGR"/>
    <property type="match status" value="1"/>
</dbReference>
<dbReference type="Pfam" id="PF03773">
    <property type="entry name" value="ArsP_1"/>
    <property type="match status" value="1"/>
</dbReference>
<protein>
    <submittedName>
        <fullName evidence="8">Permease</fullName>
    </submittedName>
</protein>
<dbReference type="PANTHER" id="PTHR34184">
    <property type="entry name" value="UPF0718 PROTEIN YCGR"/>
    <property type="match status" value="1"/>
</dbReference>
<feature type="transmembrane region" description="Helical" evidence="7">
    <location>
        <begin position="235"/>
        <end position="257"/>
    </location>
</feature>
<reference evidence="8" key="1">
    <citation type="journal article" date="2020" name="mSystems">
        <title>Genome- and Community-Level Interaction Insights into Carbon Utilization and Element Cycling Functions of Hydrothermarchaeota in Hydrothermal Sediment.</title>
        <authorList>
            <person name="Zhou Z."/>
            <person name="Liu Y."/>
            <person name="Xu W."/>
            <person name="Pan J."/>
            <person name="Luo Z.H."/>
            <person name="Li M."/>
        </authorList>
    </citation>
    <scope>NUCLEOTIDE SEQUENCE [LARGE SCALE GENOMIC DNA]</scope>
    <source>
        <strain evidence="8">HyVt-501</strain>
    </source>
</reference>
<comment type="subcellular location">
    <subcellularLocation>
        <location evidence="1">Cell membrane</location>
        <topology evidence="1">Multi-pass membrane protein</topology>
    </subcellularLocation>
</comment>
<keyword evidence="6 7" id="KW-0472">Membrane</keyword>
<comment type="caution">
    <text evidence="8">The sequence shown here is derived from an EMBL/GenBank/DDBJ whole genome shotgun (WGS) entry which is preliminary data.</text>
</comment>
<keyword evidence="4 7" id="KW-0812">Transmembrane</keyword>
<feature type="transmembrane region" description="Helical" evidence="7">
    <location>
        <begin position="48"/>
        <end position="70"/>
    </location>
</feature>
<evidence type="ECO:0000256" key="7">
    <source>
        <dbReference type="SAM" id="Phobius"/>
    </source>
</evidence>